<dbReference type="GO" id="GO:0008270">
    <property type="term" value="F:zinc ion binding"/>
    <property type="evidence" value="ECO:0007669"/>
    <property type="project" value="UniProtKB-KW"/>
</dbReference>
<feature type="chain" id="PRO_5044886547" description="CCHC-type domain-containing protein" evidence="2">
    <location>
        <begin position="21"/>
        <end position="249"/>
    </location>
</feature>
<feature type="domain" description="CCHC-type" evidence="3">
    <location>
        <begin position="229"/>
        <end position="243"/>
    </location>
</feature>
<dbReference type="PROSITE" id="PS50158">
    <property type="entry name" value="ZF_CCHC"/>
    <property type="match status" value="1"/>
</dbReference>
<feature type="non-terminal residue" evidence="4">
    <location>
        <position position="249"/>
    </location>
</feature>
<evidence type="ECO:0000256" key="1">
    <source>
        <dbReference type="PROSITE-ProRule" id="PRU00047"/>
    </source>
</evidence>
<gene>
    <name evidence="4" type="ORF">M9458_041673</name>
</gene>
<name>A0ABD0NKR1_CIRMR</name>
<evidence type="ECO:0000313" key="5">
    <source>
        <dbReference type="Proteomes" id="UP001529510"/>
    </source>
</evidence>
<dbReference type="InterPro" id="IPR032567">
    <property type="entry name" value="RTL1-rel"/>
</dbReference>
<proteinExistence type="predicted"/>
<protein>
    <recommendedName>
        <fullName evidence="3">CCHC-type domain-containing protein</fullName>
    </recommendedName>
</protein>
<dbReference type="AlphaFoldDB" id="A0ABD0NKR1"/>
<keyword evidence="5" id="KW-1185">Reference proteome</keyword>
<keyword evidence="1" id="KW-0479">Metal-binding</keyword>
<dbReference type="EMBL" id="JAMKFB020000021">
    <property type="protein sequence ID" value="KAL0162277.1"/>
    <property type="molecule type" value="Genomic_DNA"/>
</dbReference>
<dbReference type="InterPro" id="IPR036875">
    <property type="entry name" value="Znf_CCHC_sf"/>
</dbReference>
<accession>A0ABD0NKR1</accession>
<keyword evidence="1" id="KW-0862">Zinc</keyword>
<feature type="signal peptide" evidence="2">
    <location>
        <begin position="1"/>
        <end position="20"/>
    </location>
</feature>
<evidence type="ECO:0000256" key="2">
    <source>
        <dbReference type="SAM" id="SignalP"/>
    </source>
</evidence>
<dbReference type="PANTHER" id="PTHR15503">
    <property type="entry name" value="LDOC1 RELATED"/>
    <property type="match status" value="1"/>
</dbReference>
<sequence length="249" mass="27522">SSAPSCKFVLLLLVRPGFRGLLSALARINESQFLGFVSATAVAASAGPLLPSLPGYWTIVHGLSAEAFHVFPCTLTVYNGDPNACQAFLSQYSLVFSLQPRRYATEEAKRRSSVTEYAIQFQTLAAVCGWNEGALRTRFLEGLDHAIADELAALDIPRKLDNVINLALRVEGRLNHRRLRRQPTAPWRHLEAPPLDATNSASAEAEPMQLGRLRLMPQQKQERLIQGLCFYCGKTGHFILQCPLQAKAH</sequence>
<reference evidence="4 5" key="1">
    <citation type="submission" date="2024-05" db="EMBL/GenBank/DDBJ databases">
        <title>Genome sequencing and assembly of Indian major carp, Cirrhinus mrigala (Hamilton, 1822).</title>
        <authorList>
            <person name="Mohindra V."/>
            <person name="Chowdhury L.M."/>
            <person name="Lal K."/>
            <person name="Jena J.K."/>
        </authorList>
    </citation>
    <scope>NUCLEOTIDE SEQUENCE [LARGE SCALE GENOMIC DNA]</scope>
    <source>
        <strain evidence="4">CM1030</strain>
        <tissue evidence="4">Blood</tissue>
    </source>
</reference>
<dbReference type="SMART" id="SM00343">
    <property type="entry name" value="ZnF_C2HC"/>
    <property type="match status" value="1"/>
</dbReference>
<feature type="non-terminal residue" evidence="4">
    <location>
        <position position="1"/>
    </location>
</feature>
<organism evidence="4 5">
    <name type="scientific">Cirrhinus mrigala</name>
    <name type="common">Mrigala</name>
    <dbReference type="NCBI Taxonomy" id="683832"/>
    <lineage>
        <taxon>Eukaryota</taxon>
        <taxon>Metazoa</taxon>
        <taxon>Chordata</taxon>
        <taxon>Craniata</taxon>
        <taxon>Vertebrata</taxon>
        <taxon>Euteleostomi</taxon>
        <taxon>Actinopterygii</taxon>
        <taxon>Neopterygii</taxon>
        <taxon>Teleostei</taxon>
        <taxon>Ostariophysi</taxon>
        <taxon>Cypriniformes</taxon>
        <taxon>Cyprinidae</taxon>
        <taxon>Labeoninae</taxon>
        <taxon>Labeonini</taxon>
        <taxon>Cirrhinus</taxon>
    </lineage>
</organism>
<evidence type="ECO:0000313" key="4">
    <source>
        <dbReference type="EMBL" id="KAL0162277.1"/>
    </source>
</evidence>
<dbReference type="Proteomes" id="UP001529510">
    <property type="component" value="Unassembled WGS sequence"/>
</dbReference>
<evidence type="ECO:0000259" key="3">
    <source>
        <dbReference type="PROSITE" id="PS50158"/>
    </source>
</evidence>
<keyword evidence="1" id="KW-0863">Zinc-finger</keyword>
<dbReference type="SUPFAM" id="SSF57756">
    <property type="entry name" value="Retrovirus zinc finger-like domains"/>
    <property type="match status" value="1"/>
</dbReference>
<dbReference type="PANTHER" id="PTHR15503:SF36">
    <property type="entry name" value="RETROTRANSPOSON GAG-LIKE PROTEIN 5"/>
    <property type="match status" value="1"/>
</dbReference>
<dbReference type="InterPro" id="IPR001878">
    <property type="entry name" value="Znf_CCHC"/>
</dbReference>
<dbReference type="Gene3D" id="4.10.60.10">
    <property type="entry name" value="Zinc finger, CCHC-type"/>
    <property type="match status" value="1"/>
</dbReference>
<keyword evidence="2" id="KW-0732">Signal</keyword>
<comment type="caution">
    <text evidence="4">The sequence shown here is derived from an EMBL/GenBank/DDBJ whole genome shotgun (WGS) entry which is preliminary data.</text>
</comment>